<accession>A0AAV2F6Z2</accession>
<reference evidence="1 2" key="1">
    <citation type="submission" date="2024-04" db="EMBL/GenBank/DDBJ databases">
        <authorList>
            <person name="Fracassetti M."/>
        </authorList>
    </citation>
    <scope>NUCLEOTIDE SEQUENCE [LARGE SCALE GENOMIC DNA]</scope>
</reference>
<proteinExistence type="predicted"/>
<dbReference type="PANTHER" id="PTHR33103:SF19">
    <property type="entry name" value="OS09G0544700 PROTEIN"/>
    <property type="match status" value="1"/>
</dbReference>
<dbReference type="EMBL" id="OZ034819">
    <property type="protein sequence ID" value="CAL1393445.1"/>
    <property type="molecule type" value="Genomic_DNA"/>
</dbReference>
<evidence type="ECO:0008006" key="3">
    <source>
        <dbReference type="Google" id="ProtNLM"/>
    </source>
</evidence>
<dbReference type="InterPro" id="IPR007750">
    <property type="entry name" value="DUF674"/>
</dbReference>
<protein>
    <recommendedName>
        <fullName evidence="3">DUF674 domain-containing protein</fullName>
    </recommendedName>
</protein>
<name>A0AAV2F6Z2_9ROSI</name>
<gene>
    <name evidence="1" type="ORF">LTRI10_LOCUS34022</name>
</gene>
<organism evidence="1 2">
    <name type="scientific">Linum trigynum</name>
    <dbReference type="NCBI Taxonomy" id="586398"/>
    <lineage>
        <taxon>Eukaryota</taxon>
        <taxon>Viridiplantae</taxon>
        <taxon>Streptophyta</taxon>
        <taxon>Embryophyta</taxon>
        <taxon>Tracheophyta</taxon>
        <taxon>Spermatophyta</taxon>
        <taxon>Magnoliopsida</taxon>
        <taxon>eudicotyledons</taxon>
        <taxon>Gunneridae</taxon>
        <taxon>Pentapetalae</taxon>
        <taxon>rosids</taxon>
        <taxon>fabids</taxon>
        <taxon>Malpighiales</taxon>
        <taxon>Linaceae</taxon>
        <taxon>Linum</taxon>
    </lineage>
</organism>
<dbReference type="AlphaFoldDB" id="A0AAV2F6Z2"/>
<dbReference type="Pfam" id="PF05056">
    <property type="entry name" value="DUF674"/>
    <property type="match status" value="1"/>
</dbReference>
<keyword evidence="2" id="KW-1185">Reference proteome</keyword>
<sequence>MASSNSVKMKLKLIVDKKRNKVIYAEAQKDFVDLLIYLLSLPLSAVVKYLDSTTVPGSIGKLHRSVDSIMKAGYIKPSHDDKKHLTAAGYSSILVPHLLTHVPILPRLTSASPGAVTRTLYNCQKNHRHVKEMAASVWCMYCGTEMNTEVEFSESSSTRVVVEADYVKDMVPYMVADDLSVSPLNSASVFASLDGCHPGDMVEEKEVQFGSSEVISIYDLLCNCLNAFLHSKEPLTAVFLKPK</sequence>
<dbReference type="Proteomes" id="UP001497516">
    <property type="component" value="Chromosome 6"/>
</dbReference>
<evidence type="ECO:0000313" key="1">
    <source>
        <dbReference type="EMBL" id="CAL1393445.1"/>
    </source>
</evidence>
<dbReference type="PANTHER" id="PTHR33103">
    <property type="entry name" value="OS01G0153900 PROTEIN"/>
    <property type="match status" value="1"/>
</dbReference>
<evidence type="ECO:0000313" key="2">
    <source>
        <dbReference type="Proteomes" id="UP001497516"/>
    </source>
</evidence>